<name>A0ABP0XBQ8_9BRYO</name>
<accession>A0ABP0XBQ8</accession>
<evidence type="ECO:0000313" key="2">
    <source>
        <dbReference type="Proteomes" id="UP001497444"/>
    </source>
</evidence>
<organism evidence="1 2">
    <name type="scientific">Sphagnum jensenii</name>
    <dbReference type="NCBI Taxonomy" id="128206"/>
    <lineage>
        <taxon>Eukaryota</taxon>
        <taxon>Viridiplantae</taxon>
        <taxon>Streptophyta</taxon>
        <taxon>Embryophyta</taxon>
        <taxon>Bryophyta</taxon>
        <taxon>Sphagnophytina</taxon>
        <taxon>Sphagnopsida</taxon>
        <taxon>Sphagnales</taxon>
        <taxon>Sphagnaceae</taxon>
        <taxon>Sphagnum</taxon>
    </lineage>
</organism>
<sequence>MNLKSFASRQQFCENLSMSVTGGKEAACNCSYHGFNSSSLGKRARSLLWLHRLDHQRGVFLCLRRQNLQSNICCSDISKCVQVHKAKQYPQREALVCYTD</sequence>
<keyword evidence="2" id="KW-1185">Reference proteome</keyword>
<reference evidence="1" key="1">
    <citation type="submission" date="2024-02" db="EMBL/GenBank/DDBJ databases">
        <authorList>
            <consortium name="ELIXIR-Norway"/>
            <consortium name="Elixir Norway"/>
        </authorList>
    </citation>
    <scope>NUCLEOTIDE SEQUENCE</scope>
</reference>
<proteinExistence type="predicted"/>
<evidence type="ECO:0000313" key="1">
    <source>
        <dbReference type="EMBL" id="CAK9275955.1"/>
    </source>
</evidence>
<gene>
    <name evidence="1" type="ORF">CSSPJE1EN1_LOCUS21433</name>
</gene>
<dbReference type="Proteomes" id="UP001497444">
    <property type="component" value="Chromosome 7"/>
</dbReference>
<protein>
    <submittedName>
        <fullName evidence="1">Uncharacterized protein</fullName>
    </submittedName>
</protein>
<dbReference type="EMBL" id="OZ020102">
    <property type="protein sequence ID" value="CAK9275955.1"/>
    <property type="molecule type" value="Genomic_DNA"/>
</dbReference>